<name>A0A0F9HAL5_9ZZZZ</name>
<evidence type="ECO:0000313" key="1">
    <source>
        <dbReference type="EMBL" id="KKM00067.1"/>
    </source>
</evidence>
<protein>
    <submittedName>
        <fullName evidence="1">Uncharacterized protein</fullName>
    </submittedName>
</protein>
<accession>A0A0F9HAL5</accession>
<reference evidence="1" key="1">
    <citation type="journal article" date="2015" name="Nature">
        <title>Complex archaea that bridge the gap between prokaryotes and eukaryotes.</title>
        <authorList>
            <person name="Spang A."/>
            <person name="Saw J.H."/>
            <person name="Jorgensen S.L."/>
            <person name="Zaremba-Niedzwiedzka K."/>
            <person name="Martijn J."/>
            <person name="Lind A.E."/>
            <person name="van Eijk R."/>
            <person name="Schleper C."/>
            <person name="Guy L."/>
            <person name="Ettema T.J."/>
        </authorList>
    </citation>
    <scope>NUCLEOTIDE SEQUENCE</scope>
</reference>
<dbReference type="AlphaFoldDB" id="A0A0F9HAL5"/>
<gene>
    <name evidence="1" type="ORF">LCGC14_1808160</name>
</gene>
<organism evidence="1">
    <name type="scientific">marine sediment metagenome</name>
    <dbReference type="NCBI Taxonomy" id="412755"/>
    <lineage>
        <taxon>unclassified sequences</taxon>
        <taxon>metagenomes</taxon>
        <taxon>ecological metagenomes</taxon>
    </lineage>
</organism>
<comment type="caution">
    <text evidence="1">The sequence shown here is derived from an EMBL/GenBank/DDBJ whole genome shotgun (WGS) entry which is preliminary data.</text>
</comment>
<dbReference type="EMBL" id="LAZR01017521">
    <property type="protein sequence ID" value="KKM00067.1"/>
    <property type="molecule type" value="Genomic_DNA"/>
</dbReference>
<proteinExistence type="predicted"/>
<sequence>MPDANGWIRVEDALPKTPKWRWVWTPNQRYPGPTNVTTATFTQGDWRDWAGHILYVTHHQPQQYPAPPEDD</sequence>